<evidence type="ECO:0000256" key="5">
    <source>
        <dbReference type="ARBA" id="ARBA00022737"/>
    </source>
</evidence>
<dbReference type="Proteomes" id="UP001458880">
    <property type="component" value="Unassembled WGS sequence"/>
</dbReference>
<reference evidence="9 10" key="1">
    <citation type="journal article" date="2024" name="BMC Genomics">
        <title>De novo assembly and annotation of Popillia japonica's genome with initial clues to its potential as an invasive pest.</title>
        <authorList>
            <person name="Cucini C."/>
            <person name="Boschi S."/>
            <person name="Funari R."/>
            <person name="Cardaioli E."/>
            <person name="Iannotti N."/>
            <person name="Marturano G."/>
            <person name="Paoli F."/>
            <person name="Bruttini M."/>
            <person name="Carapelli A."/>
            <person name="Frati F."/>
            <person name="Nardi F."/>
        </authorList>
    </citation>
    <scope>NUCLEOTIDE SEQUENCE [LARGE SCALE GENOMIC DNA]</scope>
    <source>
        <strain evidence="9">DMR45628</strain>
    </source>
</reference>
<dbReference type="GO" id="GO:0005739">
    <property type="term" value="C:mitochondrion"/>
    <property type="evidence" value="ECO:0007669"/>
    <property type="project" value="UniProtKB-SubCell"/>
</dbReference>
<dbReference type="InterPro" id="IPR006595">
    <property type="entry name" value="CTLH_C"/>
</dbReference>
<feature type="region of interest" description="Disordered" evidence="7">
    <location>
        <begin position="17"/>
        <end position="69"/>
    </location>
</feature>
<evidence type="ECO:0000313" key="9">
    <source>
        <dbReference type="EMBL" id="KAK9680758.1"/>
    </source>
</evidence>
<dbReference type="PROSITE" id="PS50897">
    <property type="entry name" value="CTLH"/>
    <property type="match status" value="1"/>
</dbReference>
<comment type="subcellular location">
    <subcellularLocation>
        <location evidence="2">Cytoplasm</location>
    </subcellularLocation>
    <subcellularLocation>
        <location evidence="1">Mitochondrion</location>
    </subcellularLocation>
</comment>
<evidence type="ECO:0000256" key="3">
    <source>
        <dbReference type="ARBA" id="ARBA00022490"/>
    </source>
</evidence>
<dbReference type="InterPro" id="IPR051350">
    <property type="entry name" value="WD_repeat-ST_regulator"/>
</dbReference>
<dbReference type="InterPro" id="IPR006594">
    <property type="entry name" value="LisH"/>
</dbReference>
<evidence type="ECO:0000256" key="1">
    <source>
        <dbReference type="ARBA" id="ARBA00004173"/>
    </source>
</evidence>
<evidence type="ECO:0000313" key="10">
    <source>
        <dbReference type="Proteomes" id="UP001458880"/>
    </source>
</evidence>
<comment type="caution">
    <text evidence="9">The sequence shown here is derived from an EMBL/GenBank/DDBJ whole genome shotgun (WGS) entry which is preliminary data.</text>
</comment>
<protein>
    <recommendedName>
        <fullName evidence="8">CTLH domain-containing protein</fullName>
    </recommendedName>
</protein>
<dbReference type="EMBL" id="JASPKY010000872">
    <property type="protein sequence ID" value="KAK9680758.1"/>
    <property type="molecule type" value="Genomic_DNA"/>
</dbReference>
<feature type="domain" description="CTLH" evidence="8">
    <location>
        <begin position="121"/>
        <end position="174"/>
    </location>
</feature>
<dbReference type="Pfam" id="PF17814">
    <property type="entry name" value="LisH_TPL"/>
    <property type="match status" value="1"/>
</dbReference>
<keyword evidence="10" id="KW-1185">Reference proteome</keyword>
<evidence type="ECO:0000256" key="2">
    <source>
        <dbReference type="ARBA" id="ARBA00004496"/>
    </source>
</evidence>
<evidence type="ECO:0000256" key="4">
    <source>
        <dbReference type="ARBA" id="ARBA00022574"/>
    </source>
</evidence>
<dbReference type="GO" id="GO:0034657">
    <property type="term" value="C:GID complex"/>
    <property type="evidence" value="ECO:0007669"/>
    <property type="project" value="TreeGrafter"/>
</dbReference>
<gene>
    <name evidence="9" type="ORF">QE152_g38833</name>
</gene>
<organism evidence="9 10">
    <name type="scientific">Popillia japonica</name>
    <name type="common">Japanese beetle</name>
    <dbReference type="NCBI Taxonomy" id="7064"/>
    <lineage>
        <taxon>Eukaryota</taxon>
        <taxon>Metazoa</taxon>
        <taxon>Ecdysozoa</taxon>
        <taxon>Arthropoda</taxon>
        <taxon>Hexapoda</taxon>
        <taxon>Insecta</taxon>
        <taxon>Pterygota</taxon>
        <taxon>Neoptera</taxon>
        <taxon>Endopterygota</taxon>
        <taxon>Coleoptera</taxon>
        <taxon>Polyphaga</taxon>
        <taxon>Scarabaeiformia</taxon>
        <taxon>Scarabaeidae</taxon>
        <taxon>Rutelinae</taxon>
        <taxon>Popillia</taxon>
    </lineage>
</organism>
<evidence type="ECO:0000256" key="7">
    <source>
        <dbReference type="SAM" id="MobiDB-lite"/>
    </source>
</evidence>
<dbReference type="PANTHER" id="PTHR22838:SF0">
    <property type="entry name" value="WD REPEAT-CONTAINING PROTEIN 26"/>
    <property type="match status" value="1"/>
</dbReference>
<sequence>MRVVKIEVVAIRGVISESTGNDGGEPPRKKSRRNSTTLSDTMQASNGCMQNGAVSATNGAAENGHGDGATEIGTTVTALNQTTQDIVRLIGQYLKSEGLNRSADSLMVESGCRLDHPVAAKFRQHVMDGDWSKADHDLQELRILLGVNFNLLEVKFLLLEQKYLEYLEDGKVLDALHVLRNELTPLQHNTDTVHQLSSYMMCSTTQELHNRANCETS</sequence>
<dbReference type="AlphaFoldDB" id="A0AAW1HW57"/>
<keyword evidence="3" id="KW-0963">Cytoplasm</keyword>
<dbReference type="GO" id="GO:0043161">
    <property type="term" value="P:proteasome-mediated ubiquitin-dependent protein catabolic process"/>
    <property type="evidence" value="ECO:0007669"/>
    <property type="project" value="TreeGrafter"/>
</dbReference>
<keyword evidence="6" id="KW-0496">Mitochondrion</keyword>
<dbReference type="PANTHER" id="PTHR22838">
    <property type="entry name" value="WD REPEAT PROTEIN 26-RELATED"/>
    <property type="match status" value="1"/>
</dbReference>
<proteinExistence type="predicted"/>
<dbReference type="InterPro" id="IPR054532">
    <property type="entry name" value="TPL_SMU1_LisH-like"/>
</dbReference>
<feature type="compositionally biased region" description="Polar residues" evidence="7">
    <location>
        <begin position="34"/>
        <end position="60"/>
    </location>
</feature>
<keyword evidence="4" id="KW-0853">WD repeat</keyword>
<dbReference type="PROSITE" id="PS50896">
    <property type="entry name" value="LISH"/>
    <property type="match status" value="1"/>
</dbReference>
<name>A0AAW1HW57_POPJA</name>
<accession>A0AAW1HW57</accession>
<evidence type="ECO:0000259" key="8">
    <source>
        <dbReference type="PROSITE" id="PS50897"/>
    </source>
</evidence>
<keyword evidence="5" id="KW-0677">Repeat</keyword>
<dbReference type="SMART" id="SM00668">
    <property type="entry name" value="CTLH"/>
    <property type="match status" value="1"/>
</dbReference>
<evidence type="ECO:0000256" key="6">
    <source>
        <dbReference type="ARBA" id="ARBA00023128"/>
    </source>
</evidence>